<dbReference type="CDD" id="cd06170">
    <property type="entry name" value="LuxR_C_like"/>
    <property type="match status" value="1"/>
</dbReference>
<dbReference type="EMBL" id="CAJA01000441">
    <property type="protein sequence ID" value="CCH74907.1"/>
    <property type="molecule type" value="Genomic_DNA"/>
</dbReference>
<dbReference type="RefSeq" id="WP_083433919.1">
    <property type="nucleotide sequence ID" value="NZ_HG764815.1"/>
</dbReference>
<dbReference type="CDD" id="cd17535">
    <property type="entry name" value="REC_NarL-like"/>
    <property type="match status" value="1"/>
</dbReference>
<feature type="domain" description="Response regulatory" evidence="5">
    <location>
        <begin position="3"/>
        <end position="119"/>
    </location>
</feature>
<dbReference type="InterPro" id="IPR058245">
    <property type="entry name" value="NreC/VraR/RcsB-like_REC"/>
</dbReference>
<dbReference type="PROSITE" id="PS50110">
    <property type="entry name" value="RESPONSE_REGULATORY"/>
    <property type="match status" value="1"/>
</dbReference>
<evidence type="ECO:0000313" key="6">
    <source>
        <dbReference type="EMBL" id="CCH74907.1"/>
    </source>
</evidence>
<dbReference type="InterPro" id="IPR039420">
    <property type="entry name" value="WalR-like"/>
</dbReference>
<dbReference type="OrthoDB" id="9808843at2"/>
<keyword evidence="1 3" id="KW-0597">Phosphoprotein</keyword>
<dbReference type="GO" id="GO:0000160">
    <property type="term" value="P:phosphorelay signal transduction system"/>
    <property type="evidence" value="ECO:0007669"/>
    <property type="project" value="InterPro"/>
</dbReference>
<keyword evidence="7" id="KW-1185">Reference proteome</keyword>
<dbReference type="Pfam" id="PF00072">
    <property type="entry name" value="Response_reg"/>
    <property type="match status" value="1"/>
</dbReference>
<evidence type="ECO:0000256" key="2">
    <source>
        <dbReference type="ARBA" id="ARBA00023125"/>
    </source>
</evidence>
<dbReference type="SMART" id="SM00448">
    <property type="entry name" value="REC"/>
    <property type="match status" value="1"/>
</dbReference>
<feature type="modified residue" description="4-aspartylphosphate" evidence="3">
    <location>
        <position position="54"/>
    </location>
</feature>
<dbReference type="Proteomes" id="UP000035763">
    <property type="component" value="Unassembled WGS sequence"/>
</dbReference>
<evidence type="ECO:0000259" key="5">
    <source>
        <dbReference type="PROSITE" id="PS50110"/>
    </source>
</evidence>
<feature type="domain" description="HTH luxR-type" evidence="4">
    <location>
        <begin position="144"/>
        <end position="209"/>
    </location>
</feature>
<proteinExistence type="predicted"/>
<evidence type="ECO:0000256" key="1">
    <source>
        <dbReference type="ARBA" id="ARBA00022553"/>
    </source>
</evidence>
<dbReference type="SUPFAM" id="SSF46894">
    <property type="entry name" value="C-terminal effector domain of the bipartite response regulators"/>
    <property type="match status" value="1"/>
</dbReference>
<dbReference type="PANTHER" id="PTHR43214">
    <property type="entry name" value="TWO-COMPONENT RESPONSE REGULATOR"/>
    <property type="match status" value="1"/>
</dbReference>
<dbReference type="PROSITE" id="PS00622">
    <property type="entry name" value="HTH_LUXR_1"/>
    <property type="match status" value="1"/>
</dbReference>
<dbReference type="GO" id="GO:0003677">
    <property type="term" value="F:DNA binding"/>
    <property type="evidence" value="ECO:0007669"/>
    <property type="project" value="UniProtKB-KW"/>
</dbReference>
<name>W6K0C5_9MICO</name>
<dbReference type="InterPro" id="IPR016032">
    <property type="entry name" value="Sig_transdc_resp-reg_C-effctor"/>
</dbReference>
<reference evidence="6 7" key="1">
    <citation type="journal article" date="2013" name="ISME J.">
        <title>A metabolic model for members of the genus Tetrasphaera involved in enhanced biological phosphorus removal.</title>
        <authorList>
            <person name="Kristiansen R."/>
            <person name="Nguyen H.T.T."/>
            <person name="Saunders A.M."/>
            <person name="Nielsen J.L."/>
            <person name="Wimmer R."/>
            <person name="Le V.Q."/>
            <person name="McIlroy S.J."/>
            <person name="Petrovski S."/>
            <person name="Seviour R.J."/>
            <person name="Calteau A."/>
            <person name="Nielsen K.L."/>
            <person name="Nielsen P.H."/>
        </authorList>
    </citation>
    <scope>NUCLEOTIDE SEQUENCE [LARGE SCALE GENOMIC DNA]</scope>
    <source>
        <strain evidence="6 7">Ben110</strain>
    </source>
</reference>
<dbReference type="InterPro" id="IPR011006">
    <property type="entry name" value="CheY-like_superfamily"/>
</dbReference>
<dbReference type="STRING" id="1193182.BN11_4960005"/>
<comment type="caution">
    <text evidence="6">The sequence shown here is derived from an EMBL/GenBank/DDBJ whole genome shotgun (WGS) entry which is preliminary data.</text>
</comment>
<dbReference type="AlphaFoldDB" id="W6K0C5"/>
<dbReference type="SMART" id="SM00421">
    <property type="entry name" value="HTH_LUXR"/>
    <property type="match status" value="1"/>
</dbReference>
<dbReference type="InterPro" id="IPR001789">
    <property type="entry name" value="Sig_transdc_resp-reg_receiver"/>
</dbReference>
<dbReference type="PROSITE" id="PS50043">
    <property type="entry name" value="HTH_LUXR_2"/>
    <property type="match status" value="1"/>
</dbReference>
<gene>
    <name evidence="6" type="primary">liaR</name>
    <name evidence="6" type="ORF">BN11_4960005</name>
</gene>
<protein>
    <submittedName>
        <fullName evidence="6">Transcriptional regulatory protein liaR</fullName>
    </submittedName>
</protein>
<dbReference type="GO" id="GO:0006355">
    <property type="term" value="P:regulation of DNA-templated transcription"/>
    <property type="evidence" value="ECO:0007669"/>
    <property type="project" value="InterPro"/>
</dbReference>
<dbReference type="PRINTS" id="PR00038">
    <property type="entry name" value="HTHLUXR"/>
</dbReference>
<accession>W6K0C5</accession>
<keyword evidence="2" id="KW-0238">DNA-binding</keyword>
<dbReference type="Gene3D" id="3.40.50.2300">
    <property type="match status" value="1"/>
</dbReference>
<sequence>MIRLLIVDDHPAFRRGLELMLSDVDDIEVVAQAASGEEAVELAAQATPDVVLMDLRMPGLDGIESTRRLKRLHTSLSVVVLTMFEDDASVFAAMRAGARGYVLKGADQDEIERAVRAAAAGEAIFGPAIADRVILHFAQGGDHPRATFPSLTQREREVLSLIANGKGNAAIAHELGINLKTVRNHVSNVFTKLHVSDRASAIVKARESGMAGE</sequence>
<dbReference type="InterPro" id="IPR000792">
    <property type="entry name" value="Tscrpt_reg_LuxR_C"/>
</dbReference>
<evidence type="ECO:0000259" key="4">
    <source>
        <dbReference type="PROSITE" id="PS50043"/>
    </source>
</evidence>
<dbReference type="Pfam" id="PF00196">
    <property type="entry name" value="GerE"/>
    <property type="match status" value="1"/>
</dbReference>
<evidence type="ECO:0000313" key="7">
    <source>
        <dbReference type="Proteomes" id="UP000035763"/>
    </source>
</evidence>
<evidence type="ECO:0000256" key="3">
    <source>
        <dbReference type="PROSITE-ProRule" id="PRU00169"/>
    </source>
</evidence>
<dbReference type="SUPFAM" id="SSF52172">
    <property type="entry name" value="CheY-like"/>
    <property type="match status" value="1"/>
</dbReference>
<organism evidence="6 7">
    <name type="scientific">Nostocoides australiense Ben110</name>
    <dbReference type="NCBI Taxonomy" id="1193182"/>
    <lineage>
        <taxon>Bacteria</taxon>
        <taxon>Bacillati</taxon>
        <taxon>Actinomycetota</taxon>
        <taxon>Actinomycetes</taxon>
        <taxon>Micrococcales</taxon>
        <taxon>Intrasporangiaceae</taxon>
        <taxon>Nostocoides</taxon>
    </lineage>
</organism>